<organism evidence="1 2">
    <name type="scientific">Marinobacter segnicrescens</name>
    <dbReference type="NCBI Taxonomy" id="430453"/>
    <lineage>
        <taxon>Bacteria</taxon>
        <taxon>Pseudomonadati</taxon>
        <taxon>Pseudomonadota</taxon>
        <taxon>Gammaproteobacteria</taxon>
        <taxon>Pseudomonadales</taxon>
        <taxon>Marinobacteraceae</taxon>
        <taxon>Marinobacter</taxon>
    </lineage>
</organism>
<dbReference type="RefSeq" id="WP_425434081.1">
    <property type="nucleotide sequence ID" value="NZ_FOHZ01000005.1"/>
</dbReference>
<dbReference type="AlphaFoldDB" id="A0A1I0CN60"/>
<dbReference type="Pfam" id="PF13384">
    <property type="entry name" value="HTH_23"/>
    <property type="match status" value="1"/>
</dbReference>
<reference evidence="2" key="1">
    <citation type="submission" date="2016-10" db="EMBL/GenBank/DDBJ databases">
        <authorList>
            <person name="Varghese N."/>
            <person name="Submissions S."/>
        </authorList>
    </citation>
    <scope>NUCLEOTIDE SEQUENCE [LARGE SCALE GENOMIC DNA]</scope>
    <source>
        <strain evidence="2">CGMCC 1.6489</strain>
    </source>
</reference>
<dbReference type="EMBL" id="FOHZ01000005">
    <property type="protein sequence ID" value="SET20921.1"/>
    <property type="molecule type" value="Genomic_DNA"/>
</dbReference>
<gene>
    <name evidence="1" type="ORF">SAMN04487962_105221</name>
</gene>
<keyword evidence="2" id="KW-1185">Reference proteome</keyword>
<accession>A0A1I0CN60</accession>
<feature type="non-terminal residue" evidence="1">
    <location>
        <position position="51"/>
    </location>
</feature>
<protein>
    <recommendedName>
        <fullName evidence="3">Homeodomain-like domain-containing protein</fullName>
    </recommendedName>
</protein>
<proteinExistence type="predicted"/>
<sequence length="51" mass="5876">MRHDDGRKLDHKTLEAIRVRAVQRVMDGESPEVVIKALGMSRARIYEWLAA</sequence>
<name>A0A1I0CN60_9GAMM</name>
<evidence type="ECO:0000313" key="1">
    <source>
        <dbReference type="EMBL" id="SET20921.1"/>
    </source>
</evidence>
<dbReference type="Proteomes" id="UP000198762">
    <property type="component" value="Unassembled WGS sequence"/>
</dbReference>
<evidence type="ECO:0008006" key="3">
    <source>
        <dbReference type="Google" id="ProtNLM"/>
    </source>
</evidence>
<evidence type="ECO:0000313" key="2">
    <source>
        <dbReference type="Proteomes" id="UP000198762"/>
    </source>
</evidence>